<dbReference type="InterPro" id="IPR027417">
    <property type="entry name" value="P-loop_NTPase"/>
</dbReference>
<dbReference type="Proteomes" id="UP001519535">
    <property type="component" value="Unassembled WGS sequence"/>
</dbReference>
<evidence type="ECO:0000313" key="4">
    <source>
        <dbReference type="Proteomes" id="UP001519535"/>
    </source>
</evidence>
<evidence type="ECO:0000259" key="2">
    <source>
        <dbReference type="Pfam" id="PF13514"/>
    </source>
</evidence>
<evidence type="ECO:0000313" key="3">
    <source>
        <dbReference type="EMBL" id="MBS9535356.1"/>
    </source>
</evidence>
<dbReference type="SUPFAM" id="SSF52540">
    <property type="entry name" value="P-loop containing nucleoside triphosphate hydrolases"/>
    <property type="match status" value="1"/>
</dbReference>
<feature type="coiled-coil region" evidence="1">
    <location>
        <begin position="199"/>
        <end position="226"/>
    </location>
</feature>
<keyword evidence="4" id="KW-1185">Reference proteome</keyword>
<feature type="coiled-coil region" evidence="1">
    <location>
        <begin position="376"/>
        <end position="403"/>
    </location>
</feature>
<gene>
    <name evidence="3" type="ORF">KIH27_17355</name>
</gene>
<dbReference type="InterPro" id="IPR038734">
    <property type="entry name" value="YhaN_AAA"/>
</dbReference>
<dbReference type="EMBL" id="JAHCLR010000042">
    <property type="protein sequence ID" value="MBS9535356.1"/>
    <property type="molecule type" value="Genomic_DNA"/>
</dbReference>
<keyword evidence="1" id="KW-0175">Coiled coil</keyword>
<evidence type="ECO:0000256" key="1">
    <source>
        <dbReference type="SAM" id="Coils"/>
    </source>
</evidence>
<name>A0ABS5RPB7_9MYCO</name>
<organism evidence="3 4">
    <name type="scientific">Mycolicibacter acidiphilus</name>
    <dbReference type="NCBI Taxonomy" id="2835306"/>
    <lineage>
        <taxon>Bacteria</taxon>
        <taxon>Bacillati</taxon>
        <taxon>Actinomycetota</taxon>
        <taxon>Actinomycetes</taxon>
        <taxon>Mycobacteriales</taxon>
        <taxon>Mycobacteriaceae</taxon>
        <taxon>Mycolicibacter</taxon>
    </lineage>
</organism>
<sequence length="1052" mass="113746">MRIERLVLTAYGRARDVGVDIGDGVTVVLGVNEAGKSTSLDALSDFLWGISRGSAGASELAPNQLRIDAVVNVAGDSCAVVRKSTGLFAEDLATEFPAQWNPTNQLTAQWWRTRLGINHADLRRGGSEVFAGSGDIADIIFAAREGRSAREVLKEITDQADKLFKPDGRSKRVQVRLAVEEYKRAVADRDGRLTRASAVVAQREAVQELEGRRSQLRRDAAVTSQKLKREDENGRVVGHVLRLHRATGELDAIDQQGDRLSPAELADYQKALTAFRSAEERISKLDSGIATKTGVIDGLSIDDRLLDDRETFSRLQPDANARIDDLRRAGEEFGAAVEEATTGLWQLLGSIGVERTDDLDDALAGARIRDDHAATLNELADQIETLEGHRQDARQKRDDALGELLGKGVTVEIATAAAPDGEAIDRIRKALIQARNDEGKATALLAEAAAAVQVLQASDSDPYAPAALTPADVTDARGARDAQWGAIRRSWVTGELPVPAERVDIAAEFDAAVAAADRVADDEAGERSRVAALDARAELHVEGLDAARRKQQDATTHLETEAEDCRRAAEGWAAVWADLGIANPPDVDSSSVVVGLLSTAHVAQARERSATEQLAGFCERWDTAAELVGLPPTTTAAAWHKRSDVLAEIATVDAQRIKDRKREAQARGRWGDFATEATALLLRHALIEEDRAVTPAVIEQGFANLGRQLEAAAEAAARRTTHLEQIEEMHTERDEVRQVQQQAADSLQRLVESHRVDGEQDLVVLADRAVRAADPLHDQEEAVKAIRNGLDPASDLQDVIDRLAGHDEVTVGEAVEDAQVSDREARQAAELISTEYGLARERLTELERAAGAADAEAAVAARQAEVARLVEAWMVAALQRKLLEDVLDGLGSGDARPLLDHAGRLLEQLTGGRWVALRADEDGATRTLRVIRADNVPFEPKQLSEGTADQVFFALRLAAVAELHRERVQAGEAALPLVLDDVLMAFDEARVRSALQILVTLAPGLQVIVFTHHQHVADAAEGFDSITVSRLPEAAMIADPLDGELIRAQAST</sequence>
<comment type="caution">
    <text evidence="3">The sequence shown here is derived from an EMBL/GenBank/DDBJ whole genome shotgun (WGS) entry which is preliminary data.</text>
</comment>
<proteinExistence type="predicted"/>
<dbReference type="PANTHER" id="PTHR41259:SF1">
    <property type="entry name" value="DOUBLE-STRAND BREAK REPAIR RAD50 ATPASE, PUTATIVE-RELATED"/>
    <property type="match status" value="1"/>
</dbReference>
<accession>A0ABS5RPB7</accession>
<reference evidence="3 4" key="1">
    <citation type="submission" date="2021-05" db="EMBL/GenBank/DDBJ databases">
        <title>Mycobacterium acidophilum sp. nov., an extremely acid-tolerant member of the genus Mycobacterium.</title>
        <authorList>
            <person name="Xia J."/>
        </authorList>
    </citation>
    <scope>NUCLEOTIDE SEQUENCE [LARGE SCALE GENOMIC DNA]</scope>
    <source>
        <strain evidence="3 4">M1</strain>
    </source>
</reference>
<protein>
    <submittedName>
        <fullName evidence="3">AAA family ATPase</fullName>
    </submittedName>
</protein>
<dbReference type="Gene3D" id="3.40.50.300">
    <property type="entry name" value="P-loop containing nucleotide triphosphate hydrolases"/>
    <property type="match status" value="2"/>
</dbReference>
<dbReference type="Pfam" id="PF13514">
    <property type="entry name" value="AAA_27"/>
    <property type="match status" value="1"/>
</dbReference>
<dbReference type="PANTHER" id="PTHR41259">
    <property type="entry name" value="DOUBLE-STRAND BREAK REPAIR RAD50 ATPASE, PUTATIVE-RELATED"/>
    <property type="match status" value="1"/>
</dbReference>
<feature type="domain" description="YhaN AAA" evidence="2">
    <location>
        <begin position="1"/>
        <end position="190"/>
    </location>
</feature>
<dbReference type="RefSeq" id="WP_214094213.1">
    <property type="nucleotide sequence ID" value="NZ_JAHCLR010000042.1"/>
</dbReference>